<feature type="region of interest" description="Disordered" evidence="1">
    <location>
        <begin position="147"/>
        <end position="202"/>
    </location>
</feature>
<sequence length="202" mass="22399">MPCDLTKLKVDEEVLVEISGSKFFYGIVTVVAADSFQLKRVRQVVNGQETPMGDPEKPIRFSNNLIVSVQQSTPEPIKEITDVISNNPNVPKKEVAIDELVNTMNLDEERAKFIQQKKDKIIEDCQKSGEDPAKKLQEVDVEKYDGKKSFFDNTDKAKHQYRPNKSQFKGSIKSSGGRGGPSKQSAVNNGGRAVAKGADGKW</sequence>
<gene>
    <name evidence="3" type="ORF">HINF_LOCUS14721</name>
    <name evidence="2" type="ORF">HINF_LOCUS51636</name>
</gene>
<evidence type="ECO:0000256" key="1">
    <source>
        <dbReference type="SAM" id="MobiDB-lite"/>
    </source>
</evidence>
<evidence type="ECO:0000313" key="2">
    <source>
        <dbReference type="EMBL" id="CAI9963991.1"/>
    </source>
</evidence>
<accession>A0AA86QQA9</accession>
<feature type="compositionally biased region" description="Low complexity" evidence="1">
    <location>
        <begin position="169"/>
        <end position="185"/>
    </location>
</feature>
<feature type="compositionally biased region" description="Basic and acidic residues" evidence="1">
    <location>
        <begin position="147"/>
        <end position="158"/>
    </location>
</feature>
<dbReference type="AlphaFoldDB" id="A0AA86QQA9"/>
<proteinExistence type="predicted"/>
<reference evidence="2" key="1">
    <citation type="submission" date="2023-06" db="EMBL/GenBank/DDBJ databases">
        <authorList>
            <person name="Kurt Z."/>
        </authorList>
    </citation>
    <scope>NUCLEOTIDE SEQUENCE</scope>
</reference>
<comment type="caution">
    <text evidence="2">The sequence shown here is derived from an EMBL/GenBank/DDBJ whole genome shotgun (WGS) entry which is preliminary data.</text>
</comment>
<dbReference type="EMBL" id="CAXDID020000035">
    <property type="protein sequence ID" value="CAL5996361.1"/>
    <property type="molecule type" value="Genomic_DNA"/>
</dbReference>
<name>A0AA86QQA9_9EUKA</name>
<keyword evidence="4" id="KW-1185">Reference proteome</keyword>
<dbReference type="Proteomes" id="UP001642409">
    <property type="component" value="Unassembled WGS sequence"/>
</dbReference>
<evidence type="ECO:0000313" key="4">
    <source>
        <dbReference type="Proteomes" id="UP001642409"/>
    </source>
</evidence>
<evidence type="ECO:0000313" key="3">
    <source>
        <dbReference type="EMBL" id="CAL5996361.1"/>
    </source>
</evidence>
<protein>
    <submittedName>
        <fullName evidence="3">Hypothetical_protein</fullName>
    </submittedName>
</protein>
<dbReference type="EMBL" id="CATOUU010000972">
    <property type="protein sequence ID" value="CAI9963991.1"/>
    <property type="molecule type" value="Genomic_DNA"/>
</dbReference>
<reference evidence="3 4" key="2">
    <citation type="submission" date="2024-07" db="EMBL/GenBank/DDBJ databases">
        <authorList>
            <person name="Akdeniz Z."/>
        </authorList>
    </citation>
    <scope>NUCLEOTIDE SEQUENCE [LARGE SCALE GENOMIC DNA]</scope>
</reference>
<organism evidence="2">
    <name type="scientific">Hexamita inflata</name>
    <dbReference type="NCBI Taxonomy" id="28002"/>
    <lineage>
        <taxon>Eukaryota</taxon>
        <taxon>Metamonada</taxon>
        <taxon>Diplomonadida</taxon>
        <taxon>Hexamitidae</taxon>
        <taxon>Hexamitinae</taxon>
        <taxon>Hexamita</taxon>
    </lineage>
</organism>